<dbReference type="EMBL" id="JANPWB010000002">
    <property type="protein sequence ID" value="KAJ1206334.1"/>
    <property type="molecule type" value="Genomic_DNA"/>
</dbReference>
<comment type="caution">
    <text evidence="1">The sequence shown here is derived from an EMBL/GenBank/DDBJ whole genome shotgun (WGS) entry which is preliminary data.</text>
</comment>
<gene>
    <name evidence="1" type="ORF">NDU88_001741</name>
</gene>
<evidence type="ECO:0000313" key="1">
    <source>
        <dbReference type="EMBL" id="KAJ1206334.1"/>
    </source>
</evidence>
<dbReference type="AlphaFoldDB" id="A0AAV7W2E7"/>
<organism evidence="1 2">
    <name type="scientific">Pleurodeles waltl</name>
    <name type="common">Iberian ribbed newt</name>
    <dbReference type="NCBI Taxonomy" id="8319"/>
    <lineage>
        <taxon>Eukaryota</taxon>
        <taxon>Metazoa</taxon>
        <taxon>Chordata</taxon>
        <taxon>Craniata</taxon>
        <taxon>Vertebrata</taxon>
        <taxon>Euteleostomi</taxon>
        <taxon>Amphibia</taxon>
        <taxon>Batrachia</taxon>
        <taxon>Caudata</taxon>
        <taxon>Salamandroidea</taxon>
        <taxon>Salamandridae</taxon>
        <taxon>Pleurodelinae</taxon>
        <taxon>Pleurodeles</taxon>
    </lineage>
</organism>
<dbReference type="Proteomes" id="UP001066276">
    <property type="component" value="Chromosome 1_2"/>
</dbReference>
<protein>
    <submittedName>
        <fullName evidence="1">Uncharacterized protein</fullName>
    </submittedName>
</protein>
<reference evidence="1" key="1">
    <citation type="journal article" date="2022" name="bioRxiv">
        <title>Sequencing and chromosome-scale assembly of the giantPleurodeles waltlgenome.</title>
        <authorList>
            <person name="Brown T."/>
            <person name="Elewa A."/>
            <person name="Iarovenko S."/>
            <person name="Subramanian E."/>
            <person name="Araus A.J."/>
            <person name="Petzold A."/>
            <person name="Susuki M."/>
            <person name="Suzuki K.-i.T."/>
            <person name="Hayashi T."/>
            <person name="Toyoda A."/>
            <person name="Oliveira C."/>
            <person name="Osipova E."/>
            <person name="Leigh N.D."/>
            <person name="Simon A."/>
            <person name="Yun M.H."/>
        </authorList>
    </citation>
    <scope>NUCLEOTIDE SEQUENCE</scope>
    <source>
        <strain evidence="1">20211129_DDA</strain>
        <tissue evidence="1">Liver</tissue>
    </source>
</reference>
<name>A0AAV7W2E7_PLEWA</name>
<accession>A0AAV7W2E7</accession>
<sequence>MTPLSGIFALPRDLTDRKVCDQFITAGTALYLCREALSDVNSHVHSASHTIDRVTQTCISKVSLQLKMNWTESTRQMPKGGAKKEKTIYSCNFDLPYNALRLICKEVGSSPMLVCLPSPTGVAMIRNTTFAVNGLKNLGFWGVGTSQFSGLQCAE</sequence>
<keyword evidence="2" id="KW-1185">Reference proteome</keyword>
<proteinExistence type="predicted"/>
<evidence type="ECO:0000313" key="2">
    <source>
        <dbReference type="Proteomes" id="UP001066276"/>
    </source>
</evidence>